<feature type="transmembrane region" description="Helical" evidence="1">
    <location>
        <begin position="49"/>
        <end position="72"/>
    </location>
</feature>
<dbReference type="Gene3D" id="1.20.58.390">
    <property type="entry name" value="Neurotransmitter-gated ion-channel transmembrane domain"/>
    <property type="match status" value="1"/>
</dbReference>
<keyword evidence="4" id="KW-1185">Reference proteome</keyword>
<dbReference type="Ensembl" id="ENSEEET00000047997.2">
    <property type="protein sequence ID" value="ENSEEEP00000047474.2"/>
    <property type="gene ID" value="ENSEEEG00000022339.2"/>
</dbReference>
<proteinExistence type="predicted"/>
<dbReference type="Proteomes" id="UP000314983">
    <property type="component" value="Chromosome 1"/>
</dbReference>
<dbReference type="InterPro" id="IPR038050">
    <property type="entry name" value="Neuro_actylchol_rec"/>
</dbReference>
<dbReference type="InterPro" id="IPR006029">
    <property type="entry name" value="Neurotrans-gated_channel_TM"/>
</dbReference>
<keyword evidence="1" id="KW-0812">Transmembrane</keyword>
<dbReference type="GO" id="GO:0005216">
    <property type="term" value="F:monoatomic ion channel activity"/>
    <property type="evidence" value="ECO:0007669"/>
    <property type="project" value="InterPro"/>
</dbReference>
<dbReference type="GO" id="GO:0016020">
    <property type="term" value="C:membrane"/>
    <property type="evidence" value="ECO:0007669"/>
    <property type="project" value="InterPro"/>
</dbReference>
<dbReference type="InterPro" id="IPR006201">
    <property type="entry name" value="Neur_channel"/>
</dbReference>
<organism evidence="3 4">
    <name type="scientific">Electrophorus electricus</name>
    <name type="common">Electric eel</name>
    <name type="synonym">Gymnotus electricus</name>
    <dbReference type="NCBI Taxonomy" id="8005"/>
    <lineage>
        <taxon>Eukaryota</taxon>
        <taxon>Metazoa</taxon>
        <taxon>Chordata</taxon>
        <taxon>Craniata</taxon>
        <taxon>Vertebrata</taxon>
        <taxon>Euteleostomi</taxon>
        <taxon>Actinopterygii</taxon>
        <taxon>Neopterygii</taxon>
        <taxon>Teleostei</taxon>
        <taxon>Ostariophysi</taxon>
        <taxon>Gymnotiformes</taxon>
        <taxon>Gymnotoidei</taxon>
        <taxon>Gymnotidae</taxon>
        <taxon>Electrophorus</taxon>
    </lineage>
</organism>
<reference evidence="4" key="2">
    <citation type="journal article" date="2017" name="Sci. Adv.">
        <title>A tail of two voltages: Proteomic comparison of the three electric organs of the electric eel.</title>
        <authorList>
            <person name="Traeger L.L."/>
            <person name="Sabat G."/>
            <person name="Barrett-Wilt G.A."/>
            <person name="Wells G.B."/>
            <person name="Sussman M.R."/>
        </authorList>
    </citation>
    <scope>NUCLEOTIDE SEQUENCE [LARGE SCALE GENOMIC DNA]</scope>
</reference>
<dbReference type="GO" id="GO:0004888">
    <property type="term" value="F:transmembrane signaling receptor activity"/>
    <property type="evidence" value="ECO:0007669"/>
    <property type="project" value="InterPro"/>
</dbReference>
<keyword evidence="1" id="KW-0472">Membrane</keyword>
<feature type="transmembrane region" description="Helical" evidence="1">
    <location>
        <begin position="113"/>
        <end position="135"/>
    </location>
</feature>
<evidence type="ECO:0000313" key="3">
    <source>
        <dbReference type="Ensembl" id="ENSEEEP00000047474.2"/>
    </source>
</evidence>
<dbReference type="SUPFAM" id="SSF90112">
    <property type="entry name" value="Neurotransmitter-gated ion-channel transmembrane pore"/>
    <property type="match status" value="1"/>
</dbReference>
<dbReference type="OMA" id="YSENNAW"/>
<dbReference type="GeneTree" id="ENSGT00940000163471"/>
<sequence length="248" mass="28504">MLHLGSKQLLQIQGEWDLLNINMSKTHLQASGKDWDQLTYTVTIKRRPLLYVIIFLLPVLYFLVLDVASYYIPNSRREKLSFKVSLLLANTVFPLILHDTLPSTANKIPLIGVYSSVIFTFMAISLLQTILVIFLRSRDTRAIPNLPGETMAVPAHPALYLSAERNESTSHSAADHSEESNSIHILKHICDELRTIRLYLSSMEIHQEPHPQPWTKLAERIEKAFFYIYVNSVLLFLQQISQGWFSRN</sequence>
<name>A0A4W4H7K3_ELEEL</name>
<feature type="transmembrane region" description="Helical" evidence="1">
    <location>
        <begin position="84"/>
        <end position="101"/>
    </location>
</feature>
<feature type="domain" description="Neurotransmitter-gated ion-channel transmembrane" evidence="2">
    <location>
        <begin position="56"/>
        <end position="170"/>
    </location>
</feature>
<keyword evidence="1" id="KW-1133">Transmembrane helix</keyword>
<dbReference type="PANTHER" id="PTHR18945">
    <property type="entry name" value="NEUROTRANSMITTER GATED ION CHANNEL"/>
    <property type="match status" value="1"/>
</dbReference>
<reference evidence="3" key="4">
    <citation type="submission" date="2025-08" db="UniProtKB">
        <authorList>
            <consortium name="Ensembl"/>
        </authorList>
    </citation>
    <scope>IDENTIFICATION</scope>
</reference>
<dbReference type="InterPro" id="IPR036719">
    <property type="entry name" value="Neuro-gated_channel_TM_sf"/>
</dbReference>
<dbReference type="Pfam" id="PF02932">
    <property type="entry name" value="Neur_chan_memb"/>
    <property type="match status" value="1"/>
</dbReference>
<evidence type="ECO:0000313" key="4">
    <source>
        <dbReference type="Proteomes" id="UP000314983"/>
    </source>
</evidence>
<reference evidence="3" key="3">
    <citation type="submission" date="2020-05" db="EMBL/GenBank/DDBJ databases">
        <title>Electrophorus electricus (electric eel) genome, fEleEle1, primary haplotype.</title>
        <authorList>
            <person name="Myers G."/>
            <person name="Meyer A."/>
            <person name="Fedrigo O."/>
            <person name="Formenti G."/>
            <person name="Rhie A."/>
            <person name="Tracey A."/>
            <person name="Sims Y."/>
            <person name="Jarvis E.D."/>
        </authorList>
    </citation>
    <scope>NUCLEOTIDE SEQUENCE [LARGE SCALE GENOMIC DNA]</scope>
</reference>
<evidence type="ECO:0000259" key="2">
    <source>
        <dbReference type="Pfam" id="PF02932"/>
    </source>
</evidence>
<reference evidence="3" key="5">
    <citation type="submission" date="2025-09" db="UniProtKB">
        <authorList>
            <consortium name="Ensembl"/>
        </authorList>
    </citation>
    <scope>IDENTIFICATION</scope>
</reference>
<accession>A0A4W4H7K3</accession>
<protein>
    <recommendedName>
        <fullName evidence="2">Neurotransmitter-gated ion-channel transmembrane domain-containing protein</fullName>
    </recommendedName>
</protein>
<evidence type="ECO:0000256" key="1">
    <source>
        <dbReference type="SAM" id="Phobius"/>
    </source>
</evidence>
<reference evidence="4" key="1">
    <citation type="journal article" date="2014" name="Science">
        <title>Nonhuman genetics. Genomic basis for the convergent evolution of electric organs.</title>
        <authorList>
            <person name="Gallant J.R."/>
            <person name="Traeger L.L."/>
            <person name="Volkening J.D."/>
            <person name="Moffett H."/>
            <person name="Chen P.H."/>
            <person name="Novina C.D."/>
            <person name="Phillips G.N.Jr."/>
            <person name="Anand R."/>
            <person name="Wells G.B."/>
            <person name="Pinch M."/>
            <person name="Guth R."/>
            <person name="Unguez G.A."/>
            <person name="Albert J.S."/>
            <person name="Zakon H.H."/>
            <person name="Samanta M.P."/>
            <person name="Sussman M.R."/>
        </authorList>
    </citation>
    <scope>NUCLEOTIDE SEQUENCE [LARGE SCALE GENOMIC DNA]</scope>
</reference>
<feature type="transmembrane region" description="Helical" evidence="1">
    <location>
        <begin position="224"/>
        <end position="245"/>
    </location>
</feature>
<dbReference type="AlphaFoldDB" id="A0A4W4H7K3"/>